<dbReference type="InterPro" id="IPR036397">
    <property type="entry name" value="RNaseH_sf"/>
</dbReference>
<dbReference type="Gene3D" id="3.30.420.10">
    <property type="entry name" value="Ribonuclease H-like superfamily/Ribonuclease H"/>
    <property type="match status" value="1"/>
</dbReference>
<organism evidence="1 2">
    <name type="scientific">Cryptotermes secundus</name>
    <dbReference type="NCBI Taxonomy" id="105785"/>
    <lineage>
        <taxon>Eukaryota</taxon>
        <taxon>Metazoa</taxon>
        <taxon>Ecdysozoa</taxon>
        <taxon>Arthropoda</taxon>
        <taxon>Hexapoda</taxon>
        <taxon>Insecta</taxon>
        <taxon>Pterygota</taxon>
        <taxon>Neoptera</taxon>
        <taxon>Polyneoptera</taxon>
        <taxon>Dictyoptera</taxon>
        <taxon>Blattodea</taxon>
        <taxon>Blattoidea</taxon>
        <taxon>Termitoidae</taxon>
        <taxon>Kalotermitidae</taxon>
        <taxon>Cryptotermitinae</taxon>
        <taxon>Cryptotermes</taxon>
    </lineage>
</organism>
<accession>A0A2J7R7F5</accession>
<gene>
    <name evidence="1" type="ORF">B7P43_G11153</name>
</gene>
<dbReference type="EMBL" id="NEVH01006732">
    <property type="protein sequence ID" value="PNF36768.1"/>
    <property type="molecule type" value="Genomic_DNA"/>
</dbReference>
<dbReference type="OrthoDB" id="6770078at2759"/>
<proteinExistence type="predicted"/>
<feature type="non-terminal residue" evidence="1">
    <location>
        <position position="1"/>
    </location>
</feature>
<dbReference type="InParanoid" id="A0A2J7R7F5"/>
<evidence type="ECO:0000313" key="2">
    <source>
        <dbReference type="Proteomes" id="UP000235965"/>
    </source>
</evidence>
<comment type="caution">
    <text evidence="1">The sequence shown here is derived from an EMBL/GenBank/DDBJ whole genome shotgun (WGS) entry which is preliminary data.</text>
</comment>
<dbReference type="PANTHER" id="PTHR47326:SF1">
    <property type="entry name" value="HTH PSQ-TYPE DOMAIN-CONTAINING PROTEIN"/>
    <property type="match status" value="1"/>
</dbReference>
<dbReference type="PANTHER" id="PTHR47326">
    <property type="entry name" value="TRANSPOSABLE ELEMENT TC3 TRANSPOSASE-LIKE PROTEIN"/>
    <property type="match status" value="1"/>
</dbReference>
<reference evidence="1 2" key="1">
    <citation type="submission" date="2017-12" db="EMBL/GenBank/DDBJ databases">
        <title>Hemimetabolous genomes reveal molecular basis of termite eusociality.</title>
        <authorList>
            <person name="Harrison M.C."/>
            <person name="Jongepier E."/>
            <person name="Robertson H.M."/>
            <person name="Arning N."/>
            <person name="Bitard-Feildel T."/>
            <person name="Chao H."/>
            <person name="Childers C.P."/>
            <person name="Dinh H."/>
            <person name="Doddapaneni H."/>
            <person name="Dugan S."/>
            <person name="Gowin J."/>
            <person name="Greiner C."/>
            <person name="Han Y."/>
            <person name="Hu H."/>
            <person name="Hughes D.S.T."/>
            <person name="Huylmans A.-K."/>
            <person name="Kemena C."/>
            <person name="Kremer L.P.M."/>
            <person name="Lee S.L."/>
            <person name="Lopez-Ezquerra A."/>
            <person name="Mallet L."/>
            <person name="Monroy-Kuhn J.M."/>
            <person name="Moser A."/>
            <person name="Murali S.C."/>
            <person name="Muzny D.M."/>
            <person name="Otani S."/>
            <person name="Piulachs M.-D."/>
            <person name="Poelchau M."/>
            <person name="Qu J."/>
            <person name="Schaub F."/>
            <person name="Wada-Katsumata A."/>
            <person name="Worley K.C."/>
            <person name="Xie Q."/>
            <person name="Ylla G."/>
            <person name="Poulsen M."/>
            <person name="Gibbs R.A."/>
            <person name="Schal C."/>
            <person name="Richards S."/>
            <person name="Belles X."/>
            <person name="Korb J."/>
            <person name="Bornberg-Bauer E."/>
        </authorList>
    </citation>
    <scope>NUCLEOTIDE SEQUENCE [LARGE SCALE GENOMIC DNA]</scope>
    <source>
        <tissue evidence="1">Whole body</tissue>
    </source>
</reference>
<evidence type="ECO:0000313" key="1">
    <source>
        <dbReference type="EMBL" id="PNF36768.1"/>
    </source>
</evidence>
<sequence length="207" mass="23721">ENVSRIREAFQRSPRKSIRAASLQLQIPRLTVHDVLHKRLRRRVYKIQMIHALKRSGRVARTNFAVDMPARMDASPDFLRQVRFSDEATFGVSGLVNRRNCRFRGSQNPHVTCELERGNPKVNVWAGLMHSKLIGLFFFSGKAVTGRSYLDMLELYALSQLPPQTILQQDGASPHFFHRVRNHLDRELAGRSISRGGPISWPLRSPD</sequence>
<dbReference type="AlphaFoldDB" id="A0A2J7R7F5"/>
<dbReference type="Proteomes" id="UP000235965">
    <property type="component" value="Unassembled WGS sequence"/>
</dbReference>
<protein>
    <recommendedName>
        <fullName evidence="3">Tc1-like transposase DDE domain-containing protein</fullName>
    </recommendedName>
</protein>
<evidence type="ECO:0008006" key="3">
    <source>
        <dbReference type="Google" id="ProtNLM"/>
    </source>
</evidence>
<dbReference type="STRING" id="105785.A0A2J7R7F5"/>
<dbReference type="GO" id="GO:0003676">
    <property type="term" value="F:nucleic acid binding"/>
    <property type="evidence" value="ECO:0007669"/>
    <property type="project" value="InterPro"/>
</dbReference>
<name>A0A2J7R7F5_9NEOP</name>
<keyword evidence="2" id="KW-1185">Reference proteome</keyword>